<reference evidence="1 2" key="1">
    <citation type="submission" date="2018-03" db="EMBL/GenBank/DDBJ databases">
        <title>Draft genome sequence of Rohu Carp (Labeo rohita).</title>
        <authorList>
            <person name="Das P."/>
            <person name="Kushwaha B."/>
            <person name="Joshi C.G."/>
            <person name="Kumar D."/>
            <person name="Nagpure N.S."/>
            <person name="Sahoo L."/>
            <person name="Das S.P."/>
            <person name="Bit A."/>
            <person name="Patnaik S."/>
            <person name="Meher P.K."/>
            <person name="Jayasankar P."/>
            <person name="Koringa P.G."/>
            <person name="Patel N.V."/>
            <person name="Hinsu A.T."/>
            <person name="Kumar R."/>
            <person name="Pandey M."/>
            <person name="Agarwal S."/>
            <person name="Srivastava S."/>
            <person name="Singh M."/>
            <person name="Iquebal M.A."/>
            <person name="Jaiswal S."/>
            <person name="Angadi U.B."/>
            <person name="Kumar N."/>
            <person name="Raza M."/>
            <person name="Shah T.M."/>
            <person name="Rai A."/>
            <person name="Jena J.K."/>
        </authorList>
    </citation>
    <scope>NUCLEOTIDE SEQUENCE [LARGE SCALE GENOMIC DNA]</scope>
    <source>
        <strain evidence="1">DASCIFA01</strain>
        <tissue evidence="1">Testis</tissue>
    </source>
</reference>
<organism evidence="1 2">
    <name type="scientific">Labeo rohita</name>
    <name type="common">Indian major carp</name>
    <name type="synonym">Cyprinus rohita</name>
    <dbReference type="NCBI Taxonomy" id="84645"/>
    <lineage>
        <taxon>Eukaryota</taxon>
        <taxon>Metazoa</taxon>
        <taxon>Chordata</taxon>
        <taxon>Craniata</taxon>
        <taxon>Vertebrata</taxon>
        <taxon>Euteleostomi</taxon>
        <taxon>Actinopterygii</taxon>
        <taxon>Neopterygii</taxon>
        <taxon>Teleostei</taxon>
        <taxon>Ostariophysi</taxon>
        <taxon>Cypriniformes</taxon>
        <taxon>Cyprinidae</taxon>
        <taxon>Labeoninae</taxon>
        <taxon>Labeonini</taxon>
        <taxon>Labeo</taxon>
    </lineage>
</organism>
<name>A0A498M889_LABRO</name>
<sequence length="107" mass="12044">MALFGWTSWKVWMWQRSTAEFEFTGIINDPIRGKCKPAFVERRRRLLRLQMACRSVARAERVSRGTASINPVLSSSPAPVPIENQRLLALNALRQISTAAGKYSVPA</sequence>
<gene>
    <name evidence="1" type="ORF">ROHU_028083</name>
</gene>
<dbReference type="Proteomes" id="UP000290572">
    <property type="component" value="Unassembled WGS sequence"/>
</dbReference>
<evidence type="ECO:0000313" key="2">
    <source>
        <dbReference type="Proteomes" id="UP000290572"/>
    </source>
</evidence>
<accession>A0A498M889</accession>
<comment type="caution">
    <text evidence="1">The sequence shown here is derived from an EMBL/GenBank/DDBJ whole genome shotgun (WGS) entry which is preliminary data.</text>
</comment>
<proteinExistence type="predicted"/>
<evidence type="ECO:0000313" key="1">
    <source>
        <dbReference type="EMBL" id="RXN15424.1"/>
    </source>
</evidence>
<dbReference type="AlphaFoldDB" id="A0A498M889"/>
<dbReference type="EMBL" id="QBIY01012854">
    <property type="protein sequence ID" value="RXN15424.1"/>
    <property type="molecule type" value="Genomic_DNA"/>
</dbReference>
<keyword evidence="2" id="KW-1185">Reference proteome</keyword>
<protein>
    <submittedName>
        <fullName evidence="1">Ribosome biogenesis bop1-like protein</fullName>
    </submittedName>
</protein>